<evidence type="ECO:0000313" key="1">
    <source>
        <dbReference type="EMBL" id="KAF2475012.1"/>
    </source>
</evidence>
<accession>A0ACB6R9K9</accession>
<reference evidence="1" key="1">
    <citation type="journal article" date="2020" name="Stud. Mycol.">
        <title>101 Dothideomycetes genomes: a test case for predicting lifestyles and emergence of pathogens.</title>
        <authorList>
            <person name="Haridas S."/>
            <person name="Albert R."/>
            <person name="Binder M."/>
            <person name="Bloem J."/>
            <person name="Labutti K."/>
            <person name="Salamov A."/>
            <person name="Andreopoulos B."/>
            <person name="Baker S."/>
            <person name="Barry K."/>
            <person name="Bills G."/>
            <person name="Bluhm B."/>
            <person name="Cannon C."/>
            <person name="Castanera R."/>
            <person name="Culley D."/>
            <person name="Daum C."/>
            <person name="Ezra D."/>
            <person name="Gonzalez J."/>
            <person name="Henrissat B."/>
            <person name="Kuo A."/>
            <person name="Liang C."/>
            <person name="Lipzen A."/>
            <person name="Lutzoni F."/>
            <person name="Magnuson J."/>
            <person name="Mondo S."/>
            <person name="Nolan M."/>
            <person name="Ohm R."/>
            <person name="Pangilinan J."/>
            <person name="Park H.-J."/>
            <person name="Ramirez L."/>
            <person name="Alfaro M."/>
            <person name="Sun H."/>
            <person name="Tritt A."/>
            <person name="Yoshinaga Y."/>
            <person name="Zwiers L.-H."/>
            <person name="Turgeon B."/>
            <person name="Goodwin S."/>
            <person name="Spatafora J."/>
            <person name="Crous P."/>
            <person name="Grigoriev I."/>
        </authorList>
    </citation>
    <scope>NUCLEOTIDE SEQUENCE</scope>
    <source>
        <strain evidence="1">ATCC 200398</strain>
    </source>
</reference>
<comment type="caution">
    <text evidence="1">The sequence shown here is derived from an EMBL/GenBank/DDBJ whole genome shotgun (WGS) entry which is preliminary data.</text>
</comment>
<organism evidence="1 2">
    <name type="scientific">Lindgomyces ingoldianus</name>
    <dbReference type="NCBI Taxonomy" id="673940"/>
    <lineage>
        <taxon>Eukaryota</taxon>
        <taxon>Fungi</taxon>
        <taxon>Dikarya</taxon>
        <taxon>Ascomycota</taxon>
        <taxon>Pezizomycotina</taxon>
        <taxon>Dothideomycetes</taxon>
        <taxon>Pleosporomycetidae</taxon>
        <taxon>Pleosporales</taxon>
        <taxon>Lindgomycetaceae</taxon>
        <taxon>Lindgomyces</taxon>
    </lineage>
</organism>
<evidence type="ECO:0000313" key="2">
    <source>
        <dbReference type="Proteomes" id="UP000799755"/>
    </source>
</evidence>
<proteinExistence type="predicted"/>
<dbReference type="Proteomes" id="UP000799755">
    <property type="component" value="Unassembled WGS sequence"/>
</dbReference>
<dbReference type="EMBL" id="MU003497">
    <property type="protein sequence ID" value="KAF2475012.1"/>
    <property type="molecule type" value="Genomic_DNA"/>
</dbReference>
<protein>
    <submittedName>
        <fullName evidence="1">Uncharacterized protein</fullName>
    </submittedName>
</protein>
<name>A0ACB6R9K9_9PLEO</name>
<gene>
    <name evidence="1" type="ORF">BDR25DRAFT_301531</name>
</gene>
<sequence>MISTPTTNSSSRRVPLDKRKRTETSCDKCKSRKQKCRKEPGQESCRYCVLHNIDCLTTQPRKKRLYGSVEGLGNRLALLEALVKGLLPEADVSNMDKMRQLGSSLGIPLPDSAGGGDANGDHSQSSSGNEAEEHLPLLPDQQGQVQYIGPASSFSFHLKLTTLVGRGAIREFVLFGRNAADQEPLDGDADPHALSTPSATSNIDHNSPADQRAPNGEAPSLESLITAYFHHINPDFPVLHEAPFREAYEAWLLAPAEADPAWLCSFLCVLLLSRRVARITFQEEQERLWWRRVQTLLPVVIFTSSVAAVQALMLAAIHLHNTNHRDACWNLTGTAVRIAFAIGLHQDKVNTMQTSLTRELRKRLWWTLYAFEQMQVSSYDRPSAIEYPGSRIGCPNERIIGMAGYCPPDYTNWFNRLVVHLGSACRAPKNTKASASEESYVGPLSPAAGVLRDLDRWKESLPTHLRVESADASSPAFQRPLLLLHGMYHYTVVVLCRAALLARATSLSKEGKDSNNTALTGMSDVCVASGRSLANVILKLEAKGRFDAITWWDIWYGLTCASVLVLDLVCTTKQERNDLSESRILLSQLAELATRHLRNPHMPGTIEKWASLIVELHSMADTMNTISPPSKVETQAEPRIDPAPPHQPPQTHQEVSYPFQSTTNSGAYMFGGEAVAGRYFPESEFTGSFPGPRFDRGTQMSFMDFTINNIQDWNWGDLGSLLGNEGTGHAGC</sequence>
<keyword evidence="2" id="KW-1185">Reference proteome</keyword>